<evidence type="ECO:0000256" key="3">
    <source>
        <dbReference type="RuleBase" id="RU369002"/>
    </source>
</evidence>
<sequence>MADPDAVAKQFITYYYTTFDGGRQNLHPLYKPTSMLTFEGAQVAGADAIIEKLVSLPLGSLRHNVSTQDVQPIENGLLISVTGQLLAEGESNPQFFTQTFLLKSDGPSYYVQNDIFRLVYA</sequence>
<dbReference type="GO" id="GO:0006606">
    <property type="term" value="P:protein import into nucleus"/>
    <property type="evidence" value="ECO:0007669"/>
    <property type="project" value="UniProtKB-ARBA"/>
</dbReference>
<dbReference type="InterPro" id="IPR018222">
    <property type="entry name" value="Nuclear_transport_factor_2_euk"/>
</dbReference>
<keyword evidence="3" id="KW-0653">Protein transport</keyword>
<dbReference type="FunFam" id="3.10.450.50:FF:000005">
    <property type="entry name" value="Nuclear transport factor 2"/>
    <property type="match status" value="1"/>
</dbReference>
<dbReference type="CDD" id="cd00780">
    <property type="entry name" value="NTF2"/>
    <property type="match status" value="1"/>
</dbReference>
<dbReference type="EMBL" id="JAAAJA010000118">
    <property type="protein sequence ID" value="KAG0261685.1"/>
    <property type="molecule type" value="Genomic_DNA"/>
</dbReference>
<dbReference type="AlphaFoldDB" id="A0A9P6Q8K0"/>
<dbReference type="Proteomes" id="UP000726737">
    <property type="component" value="Unassembled WGS sequence"/>
</dbReference>
<evidence type="ECO:0000259" key="4">
    <source>
        <dbReference type="PROSITE" id="PS50177"/>
    </source>
</evidence>
<dbReference type="Pfam" id="PF02136">
    <property type="entry name" value="NTF2"/>
    <property type="match status" value="1"/>
</dbReference>
<evidence type="ECO:0000313" key="6">
    <source>
        <dbReference type="Proteomes" id="UP000726737"/>
    </source>
</evidence>
<dbReference type="GO" id="GO:0051028">
    <property type="term" value="P:mRNA transport"/>
    <property type="evidence" value="ECO:0007669"/>
    <property type="project" value="UniProtKB-UniRule"/>
</dbReference>
<dbReference type="GO" id="GO:0005737">
    <property type="term" value="C:cytoplasm"/>
    <property type="evidence" value="ECO:0007669"/>
    <property type="project" value="UniProtKB-SubCell"/>
</dbReference>
<keyword evidence="6" id="KW-1185">Reference proteome</keyword>
<dbReference type="PANTHER" id="PTHR12612">
    <property type="entry name" value="NUCLEAR TRANSPORT FACTOR 2"/>
    <property type="match status" value="1"/>
</dbReference>
<dbReference type="Gene3D" id="3.10.450.50">
    <property type="match status" value="1"/>
</dbReference>
<dbReference type="InterPro" id="IPR032710">
    <property type="entry name" value="NTF2-like_dom_sf"/>
</dbReference>
<reference evidence="5" key="1">
    <citation type="journal article" date="2020" name="Fungal Divers.">
        <title>Resolving the Mortierellaceae phylogeny through synthesis of multi-gene phylogenetics and phylogenomics.</title>
        <authorList>
            <person name="Vandepol N."/>
            <person name="Liber J."/>
            <person name="Desiro A."/>
            <person name="Na H."/>
            <person name="Kennedy M."/>
            <person name="Barry K."/>
            <person name="Grigoriev I.V."/>
            <person name="Miller A.N."/>
            <person name="O'Donnell K."/>
            <person name="Stajich J.E."/>
            <person name="Bonito G."/>
        </authorList>
    </citation>
    <scope>NUCLEOTIDE SEQUENCE</scope>
    <source>
        <strain evidence="5">KOD948</strain>
    </source>
</reference>
<keyword evidence="3" id="KW-0539">Nucleus</keyword>
<dbReference type="InterPro" id="IPR002075">
    <property type="entry name" value="NTF2_dom"/>
</dbReference>
<comment type="subcellular location">
    <subcellularLocation>
        <location evidence="3">Cytoplasm</location>
    </subcellularLocation>
    <subcellularLocation>
        <location evidence="3">Nucleus</location>
    </subcellularLocation>
</comment>
<dbReference type="PROSITE" id="PS50177">
    <property type="entry name" value="NTF2_DOMAIN"/>
    <property type="match status" value="1"/>
</dbReference>
<feature type="domain" description="NTF2" evidence="4">
    <location>
        <begin position="7"/>
        <end position="118"/>
    </location>
</feature>
<proteinExistence type="predicted"/>
<dbReference type="InterPro" id="IPR045875">
    <property type="entry name" value="NTF2"/>
</dbReference>
<keyword evidence="1 3" id="KW-0963">Cytoplasm</keyword>
<comment type="function">
    <text evidence="3">Has a role in nuclear-cytoplasmic transport of proteins and mRNAs.</text>
</comment>
<name>A0A9P6Q8K0_9FUNG</name>
<evidence type="ECO:0000313" key="5">
    <source>
        <dbReference type="EMBL" id="KAG0261685.1"/>
    </source>
</evidence>
<evidence type="ECO:0000256" key="2">
    <source>
        <dbReference type="ARBA" id="ARBA00026247"/>
    </source>
</evidence>
<dbReference type="GO" id="GO:0005635">
    <property type="term" value="C:nuclear envelope"/>
    <property type="evidence" value="ECO:0007669"/>
    <property type="project" value="UniProtKB-ARBA"/>
</dbReference>
<organism evidence="5 6">
    <name type="scientific">Mortierella polycephala</name>
    <dbReference type="NCBI Taxonomy" id="41804"/>
    <lineage>
        <taxon>Eukaryota</taxon>
        <taxon>Fungi</taxon>
        <taxon>Fungi incertae sedis</taxon>
        <taxon>Mucoromycota</taxon>
        <taxon>Mortierellomycotina</taxon>
        <taxon>Mortierellomycetes</taxon>
        <taxon>Mortierellales</taxon>
        <taxon>Mortierellaceae</taxon>
        <taxon>Mortierella</taxon>
    </lineage>
</organism>
<keyword evidence="3" id="KW-0813">Transport</keyword>
<gene>
    <name evidence="5" type="primary">NTF2</name>
    <name evidence="5" type="ORF">BG011_000781</name>
</gene>
<protein>
    <recommendedName>
        <fullName evidence="2 3">Nuclear transport factor 2</fullName>
        <shortName evidence="3">NTF-2</shortName>
    </recommendedName>
</protein>
<dbReference type="OrthoDB" id="6507044at2759"/>
<comment type="caution">
    <text evidence="5">The sequence shown here is derived from an EMBL/GenBank/DDBJ whole genome shotgun (WGS) entry which is preliminary data.</text>
</comment>
<dbReference type="SUPFAM" id="SSF54427">
    <property type="entry name" value="NTF2-like"/>
    <property type="match status" value="1"/>
</dbReference>
<accession>A0A9P6Q8K0</accession>
<evidence type="ECO:0000256" key="1">
    <source>
        <dbReference type="ARBA" id="ARBA00022490"/>
    </source>
</evidence>